<keyword evidence="3" id="KW-0028">Amino-acid biosynthesis</keyword>
<dbReference type="GO" id="GO:0000162">
    <property type="term" value="P:L-tryptophan biosynthetic process"/>
    <property type="evidence" value="ECO:0007669"/>
    <property type="project" value="UniProtKB-KW"/>
</dbReference>
<evidence type="ECO:0000256" key="2">
    <source>
        <dbReference type="ARBA" id="ARBA00022679"/>
    </source>
</evidence>
<dbReference type="PANTHER" id="PTHR43285:SF2">
    <property type="entry name" value="ANTHRANILATE PHOSPHORIBOSYLTRANSFERASE"/>
    <property type="match status" value="1"/>
</dbReference>
<proteinExistence type="predicted"/>
<dbReference type="OrthoDB" id="5145355at2"/>
<sequence>MSTVPGVLDLLGLLAENAPVPVTAWAAFWQRVADNASDPAEFVDVLTALSRELPRDETLVSFVTSISGPAPERLIEAVNIVGIGGGPPTMNLSTAAALVAAASGVPVVKGGSRAYTSSLGSTELIGRAGIPTTTSLADLQGSLAATGIAFAGQHVYPTEFTRLARRIVPVGMKEFGAFLNVIGPFAARIPVRALVTGRSSRASTATLRALGSADPTRSLWICSSEFGADELLSICRSTILAPDGQAHVIVPGTLTSGRGSLHDLAPADPDDAVEHFAQALAGTLAVAVTETLCLNAAVVILASGAEHDLSSAYARATASVASGAASRLLGALHSPVTVQPAGARV</sequence>
<dbReference type="PANTHER" id="PTHR43285">
    <property type="entry name" value="ANTHRANILATE PHOSPHORIBOSYLTRANSFERASE"/>
    <property type="match status" value="1"/>
</dbReference>
<dbReference type="EC" id="2.4.2.18" evidence="6"/>
<keyword evidence="3" id="KW-0822">Tryptophan biosynthesis</keyword>
<dbReference type="Pfam" id="PF00591">
    <property type="entry name" value="Glycos_transf_3"/>
    <property type="match status" value="1"/>
</dbReference>
<dbReference type="RefSeq" id="WP_052541849.1">
    <property type="nucleotide sequence ID" value="NZ_JACHBQ010000001.1"/>
</dbReference>
<reference evidence="6 7" key="1">
    <citation type="submission" date="2020-08" db="EMBL/GenBank/DDBJ databases">
        <title>Sequencing the genomes of 1000 actinobacteria strains.</title>
        <authorList>
            <person name="Klenk H.-P."/>
        </authorList>
    </citation>
    <scope>NUCLEOTIDE SEQUENCE [LARGE SCALE GENOMIC DNA]</scope>
    <source>
        <strain evidence="6 7">DSM 21065</strain>
    </source>
</reference>
<protein>
    <submittedName>
        <fullName evidence="6">Anthranilate phosphoribosyltransferase</fullName>
        <ecNumber evidence="6">2.4.2.18</ecNumber>
    </submittedName>
</protein>
<dbReference type="AlphaFoldDB" id="A0A7W8ZYT4"/>
<keyword evidence="2 6" id="KW-0808">Transferase</keyword>
<name>A0A7W8ZYT4_9MICO</name>
<dbReference type="InterPro" id="IPR005940">
    <property type="entry name" value="Anthranilate_Pribosyl_Tfrase"/>
</dbReference>
<dbReference type="EMBL" id="JACHBQ010000001">
    <property type="protein sequence ID" value="MBB5642455.1"/>
    <property type="molecule type" value="Genomic_DNA"/>
</dbReference>
<dbReference type="InterPro" id="IPR035902">
    <property type="entry name" value="Nuc_phospho_transferase"/>
</dbReference>
<dbReference type="GO" id="GO:0005829">
    <property type="term" value="C:cytosol"/>
    <property type="evidence" value="ECO:0007669"/>
    <property type="project" value="TreeGrafter"/>
</dbReference>
<keyword evidence="4" id="KW-0057">Aromatic amino acid biosynthesis</keyword>
<evidence type="ECO:0000259" key="5">
    <source>
        <dbReference type="Pfam" id="PF00591"/>
    </source>
</evidence>
<dbReference type="SUPFAM" id="SSF52418">
    <property type="entry name" value="Nucleoside phosphorylase/phosphoribosyltransferase catalytic domain"/>
    <property type="match status" value="1"/>
</dbReference>
<evidence type="ECO:0000313" key="7">
    <source>
        <dbReference type="Proteomes" id="UP000561726"/>
    </source>
</evidence>
<dbReference type="Gene3D" id="3.40.1030.10">
    <property type="entry name" value="Nucleoside phosphorylase/phosphoribosyltransferase catalytic domain"/>
    <property type="match status" value="1"/>
</dbReference>
<feature type="domain" description="Glycosyl transferase family 3" evidence="5">
    <location>
        <begin position="77"/>
        <end position="325"/>
    </location>
</feature>
<gene>
    <name evidence="6" type="ORF">BJ997_003003</name>
</gene>
<evidence type="ECO:0000313" key="6">
    <source>
        <dbReference type="EMBL" id="MBB5642455.1"/>
    </source>
</evidence>
<dbReference type="GO" id="GO:0004048">
    <property type="term" value="F:anthranilate phosphoribosyltransferase activity"/>
    <property type="evidence" value="ECO:0007669"/>
    <property type="project" value="UniProtKB-EC"/>
</dbReference>
<evidence type="ECO:0000256" key="3">
    <source>
        <dbReference type="ARBA" id="ARBA00022822"/>
    </source>
</evidence>
<accession>A0A7W8ZYT4</accession>
<dbReference type="Proteomes" id="UP000561726">
    <property type="component" value="Unassembled WGS sequence"/>
</dbReference>
<keyword evidence="1 6" id="KW-0328">Glycosyltransferase</keyword>
<organism evidence="6 7">
    <name type="scientific">Cryobacterium roopkundense</name>
    <dbReference type="NCBI Taxonomy" id="1001240"/>
    <lineage>
        <taxon>Bacteria</taxon>
        <taxon>Bacillati</taxon>
        <taxon>Actinomycetota</taxon>
        <taxon>Actinomycetes</taxon>
        <taxon>Micrococcales</taxon>
        <taxon>Microbacteriaceae</taxon>
        <taxon>Cryobacterium</taxon>
    </lineage>
</organism>
<comment type="caution">
    <text evidence="6">The sequence shown here is derived from an EMBL/GenBank/DDBJ whole genome shotgun (WGS) entry which is preliminary data.</text>
</comment>
<evidence type="ECO:0000256" key="1">
    <source>
        <dbReference type="ARBA" id="ARBA00022676"/>
    </source>
</evidence>
<evidence type="ECO:0000256" key="4">
    <source>
        <dbReference type="ARBA" id="ARBA00023141"/>
    </source>
</evidence>
<dbReference type="InterPro" id="IPR000312">
    <property type="entry name" value="Glycosyl_Trfase_fam3"/>
</dbReference>